<dbReference type="EMBL" id="BJXB01000014">
    <property type="protein sequence ID" value="GEM47584.1"/>
    <property type="molecule type" value="Genomic_DNA"/>
</dbReference>
<dbReference type="SUPFAM" id="SSF53850">
    <property type="entry name" value="Periplasmic binding protein-like II"/>
    <property type="match status" value="1"/>
</dbReference>
<reference evidence="5 6" key="1">
    <citation type="submission" date="2019-07" db="EMBL/GenBank/DDBJ databases">
        <title>Whole genome shotgun sequence of Deinococcus cellulosilyticus NBRC 106333.</title>
        <authorList>
            <person name="Hosoyama A."/>
            <person name="Uohara A."/>
            <person name="Ohji S."/>
            <person name="Ichikawa N."/>
        </authorList>
    </citation>
    <scope>NUCLEOTIDE SEQUENCE [LARGE SCALE GENOMIC DNA]</scope>
    <source>
        <strain evidence="5 6">NBRC 106333</strain>
    </source>
</reference>
<dbReference type="RefSeq" id="WP_146885954.1">
    <property type="nucleotide sequence ID" value="NZ_BJXB01000014.1"/>
</dbReference>
<proteinExistence type="inferred from homology"/>
<organism evidence="5 6">
    <name type="scientific">Deinococcus cellulosilyticus (strain DSM 18568 / NBRC 106333 / KACC 11606 / 5516J-15)</name>
    <dbReference type="NCBI Taxonomy" id="1223518"/>
    <lineage>
        <taxon>Bacteria</taxon>
        <taxon>Thermotogati</taxon>
        <taxon>Deinococcota</taxon>
        <taxon>Deinococci</taxon>
        <taxon>Deinococcales</taxon>
        <taxon>Deinococcaceae</taxon>
        <taxon>Deinococcus</taxon>
    </lineage>
</organism>
<dbReference type="GO" id="GO:0055052">
    <property type="term" value="C:ATP-binding cassette (ABC) transporter complex, substrate-binding subunit-containing"/>
    <property type="evidence" value="ECO:0007669"/>
    <property type="project" value="TreeGrafter"/>
</dbReference>
<dbReference type="GO" id="GO:1901982">
    <property type="term" value="F:maltose binding"/>
    <property type="evidence" value="ECO:0007669"/>
    <property type="project" value="TreeGrafter"/>
</dbReference>
<evidence type="ECO:0000256" key="4">
    <source>
        <dbReference type="SAM" id="SignalP"/>
    </source>
</evidence>
<evidence type="ECO:0000256" key="2">
    <source>
        <dbReference type="ARBA" id="ARBA00022448"/>
    </source>
</evidence>
<gene>
    <name evidence="5" type="ORF">DC3_32190</name>
</gene>
<dbReference type="AlphaFoldDB" id="A0A511N3Y3"/>
<dbReference type="CDD" id="cd13585">
    <property type="entry name" value="PBP2_TMBP_like"/>
    <property type="match status" value="1"/>
</dbReference>
<dbReference type="Gene3D" id="3.40.190.10">
    <property type="entry name" value="Periplasmic binding protein-like II"/>
    <property type="match status" value="1"/>
</dbReference>
<evidence type="ECO:0000256" key="1">
    <source>
        <dbReference type="ARBA" id="ARBA00008520"/>
    </source>
</evidence>
<protein>
    <submittedName>
        <fullName evidence="5">Sugar ABC transporter substrate-binding protein</fullName>
    </submittedName>
</protein>
<sequence>MLKKALMVSAALGMGLGFAQQKVEIEFWSWYLSPKFDNYLKDTIKDFEAKNPNITVKWFDKQDTMVQDLIASINLGKAPDVVNLNIPDTFSAAQNGFLTDISTLTPMSELKGQFWDNPLNNFTVNGKPYGYPWYGWLNEGVMVYNSDLVKKAGYSEKTLPKTNDQLLAFAKRVKDRTGQYGWIPNFIDASGAPLWHGFFYADGLPIYDEKTGKAQFTSSKHVALLKKYVDMYKAGYFPEDMLRKEAFQLSMELYNQGKLATIVGGPQSLTRIKDANKDLYGKTRVAEAPLGKSGRSTGGGMDLVIPAASKHKKEAAMFAEFLSNNVNQMKFAKIVAIVPTSKGAEKDPFFKQESNDPIIQASGMVGASGRYIDPGFNPPKNSSVLYKNLVDNLEAAFLGKKTPKQALDDAATFWNANVNK</sequence>
<name>A0A511N3Y3_DEIC1</name>
<comment type="similarity">
    <text evidence="1">Belongs to the bacterial solute-binding protein 1 family.</text>
</comment>
<comment type="caution">
    <text evidence="5">The sequence shown here is derived from an EMBL/GenBank/DDBJ whole genome shotgun (WGS) entry which is preliminary data.</text>
</comment>
<evidence type="ECO:0000313" key="6">
    <source>
        <dbReference type="Proteomes" id="UP000321306"/>
    </source>
</evidence>
<dbReference type="Proteomes" id="UP000321306">
    <property type="component" value="Unassembled WGS sequence"/>
</dbReference>
<dbReference type="OrthoDB" id="9769685at2"/>
<dbReference type="GO" id="GO:0042956">
    <property type="term" value="P:maltodextrin transmembrane transport"/>
    <property type="evidence" value="ECO:0007669"/>
    <property type="project" value="TreeGrafter"/>
</dbReference>
<evidence type="ECO:0000256" key="3">
    <source>
        <dbReference type="ARBA" id="ARBA00022729"/>
    </source>
</evidence>
<keyword evidence="3 4" id="KW-0732">Signal</keyword>
<dbReference type="PANTHER" id="PTHR30061:SF50">
    <property type="entry name" value="MALTOSE_MALTODEXTRIN-BINDING PERIPLASMIC PROTEIN"/>
    <property type="match status" value="1"/>
</dbReference>
<dbReference type="InterPro" id="IPR006059">
    <property type="entry name" value="SBP"/>
</dbReference>
<feature type="chain" id="PRO_5022100411" evidence="4">
    <location>
        <begin position="20"/>
        <end position="420"/>
    </location>
</feature>
<keyword evidence="6" id="KW-1185">Reference proteome</keyword>
<evidence type="ECO:0000313" key="5">
    <source>
        <dbReference type="EMBL" id="GEM47584.1"/>
    </source>
</evidence>
<dbReference type="Pfam" id="PF13416">
    <property type="entry name" value="SBP_bac_8"/>
    <property type="match status" value="1"/>
</dbReference>
<dbReference type="GO" id="GO:0015768">
    <property type="term" value="P:maltose transport"/>
    <property type="evidence" value="ECO:0007669"/>
    <property type="project" value="TreeGrafter"/>
</dbReference>
<feature type="signal peptide" evidence="4">
    <location>
        <begin position="1"/>
        <end position="19"/>
    </location>
</feature>
<keyword evidence="2" id="KW-0813">Transport</keyword>
<accession>A0A511N3Y3</accession>
<dbReference type="PANTHER" id="PTHR30061">
    <property type="entry name" value="MALTOSE-BINDING PERIPLASMIC PROTEIN"/>
    <property type="match status" value="1"/>
</dbReference>